<keyword evidence="2" id="KW-1185">Reference proteome</keyword>
<name>A0AA43ZBX2_9HYPH</name>
<dbReference type="Proteomes" id="UP001155840">
    <property type="component" value="Unassembled WGS sequence"/>
</dbReference>
<sequence length="316" mass="34672">MTISVIAHCDWSIDMSKRWMAVAVAAPQSGWVIGVPEPVGDTASLIDRLQRRAVIGGSVLVGFDFPIGLPRSYGQKTEFKSFRDALAGFGKGAWSDWYKVAEHRDQISVHRPFYPMGPGGTKRAHLLEGLGVNETADLLRRCERSTADRQAACSLFWTLGGNQVGKAALAGWREVILPRLDNVGLWPFDGSLLELTAVHPVVLAETYPGDVYAQLGIPRRPVWSKRQQFGRRAVGNHLQRWITRRAHVDASAILELIEDGFGSDKTGEDRFDATVGLLGMIDVVTEARPEGAPTDDAVKTWEGWILGQASSRGDLT</sequence>
<comment type="caution">
    <text evidence="1">The sequence shown here is derived from an EMBL/GenBank/DDBJ whole genome shotgun (WGS) entry which is preliminary data.</text>
</comment>
<protein>
    <submittedName>
        <fullName evidence="1">DUF429 domain-containing protein</fullName>
    </submittedName>
</protein>
<accession>A0AA43ZBX2</accession>
<proteinExistence type="predicted"/>
<dbReference type="RefSeq" id="WP_092986801.1">
    <property type="nucleotide sequence ID" value="NZ_JAANCM010000001.1"/>
</dbReference>
<evidence type="ECO:0000313" key="1">
    <source>
        <dbReference type="EMBL" id="NHT74205.1"/>
    </source>
</evidence>
<organism evidence="1 2">
    <name type="scientific">Ferranicluibacter rubi</name>
    <dbReference type="NCBI Taxonomy" id="2715133"/>
    <lineage>
        <taxon>Bacteria</taxon>
        <taxon>Pseudomonadati</taxon>
        <taxon>Pseudomonadota</taxon>
        <taxon>Alphaproteobacteria</taxon>
        <taxon>Hyphomicrobiales</taxon>
        <taxon>Rhizobiaceae</taxon>
        <taxon>Ferranicluibacter</taxon>
    </lineage>
</organism>
<evidence type="ECO:0000313" key="2">
    <source>
        <dbReference type="Proteomes" id="UP001155840"/>
    </source>
</evidence>
<gene>
    <name evidence="1" type="ORF">G8E10_00375</name>
</gene>
<dbReference type="AlphaFoldDB" id="A0AA43ZBX2"/>
<reference evidence="1" key="1">
    <citation type="submission" date="2020-03" db="EMBL/GenBank/DDBJ databases">
        <title>Ferranicluibacter endophyticum gen. nov., sp. nov., a new genus isolated from Rubus ulmifolius Schott. stem.</title>
        <authorList>
            <person name="Roca-Couso R."/>
            <person name="Flores-Felix J.D."/>
            <person name="Igual J.M."/>
            <person name="Rivas R."/>
        </authorList>
    </citation>
    <scope>NUCLEOTIDE SEQUENCE</scope>
    <source>
        <strain evidence="1">CRRU44</strain>
    </source>
</reference>
<dbReference type="EMBL" id="JAANCM010000001">
    <property type="protein sequence ID" value="NHT74205.1"/>
    <property type="molecule type" value="Genomic_DNA"/>
</dbReference>